<protein>
    <recommendedName>
        <fullName evidence="3">Transposase</fullName>
    </recommendedName>
</protein>
<reference evidence="1" key="1">
    <citation type="submission" date="2022-06" db="EMBL/GenBank/DDBJ databases">
        <title>Nostosin G and Spiroidesin B from the Cyanobacterium Dolichospermum sp. NIES-1697.</title>
        <authorList>
            <person name="Phan C.-S."/>
            <person name="Mehjabin J.J."/>
            <person name="Anas A.R.J."/>
            <person name="Hayasaka M."/>
            <person name="Onoki R."/>
            <person name="Wang J."/>
            <person name="Umezawa T."/>
            <person name="Washio K."/>
            <person name="Morikawa M."/>
            <person name="Okino T."/>
        </authorList>
    </citation>
    <scope>NUCLEOTIDE SEQUENCE</scope>
    <source>
        <strain evidence="1">NIES-1697</strain>
    </source>
</reference>
<name>A0ABY5LXR3_9CYAN</name>
<evidence type="ECO:0008006" key="3">
    <source>
        <dbReference type="Google" id="ProtNLM"/>
    </source>
</evidence>
<dbReference type="EMBL" id="CP099464">
    <property type="protein sequence ID" value="UUO16807.1"/>
    <property type="molecule type" value="Genomic_DNA"/>
</dbReference>
<proteinExistence type="predicted"/>
<dbReference type="Proteomes" id="UP001057561">
    <property type="component" value="Chromosome"/>
</dbReference>
<organism evidence="1 2">
    <name type="scientific">Dolichospermum heterosporum TAC447</name>
    <dbReference type="NCBI Taxonomy" id="747523"/>
    <lineage>
        <taxon>Bacteria</taxon>
        <taxon>Bacillati</taxon>
        <taxon>Cyanobacteriota</taxon>
        <taxon>Cyanophyceae</taxon>
        <taxon>Nostocales</taxon>
        <taxon>Aphanizomenonaceae</taxon>
        <taxon>Dolichospermum</taxon>
        <taxon>Dolichospermum heterosporum</taxon>
    </lineage>
</organism>
<gene>
    <name evidence="1" type="ORF">NG743_07235</name>
</gene>
<sequence length="71" mass="7931">MSVICKGLAHALPCSSLSHFLNGNAITEALPKAVRELHKKNDPILWDGHLARLCIISGLFGLHHKKFWDIF</sequence>
<dbReference type="RefSeq" id="WP_152540508.1">
    <property type="nucleotide sequence ID" value="NZ_CP099464.1"/>
</dbReference>
<keyword evidence="2" id="KW-1185">Reference proteome</keyword>
<accession>A0ABY5LXR3</accession>
<evidence type="ECO:0000313" key="2">
    <source>
        <dbReference type="Proteomes" id="UP001057561"/>
    </source>
</evidence>
<evidence type="ECO:0000313" key="1">
    <source>
        <dbReference type="EMBL" id="UUO16807.1"/>
    </source>
</evidence>